<sequence>MHALGRAKEGLSLYKLLDKTKSTGGRLLLMNWVLRPLQSIDEIEERLDAIEFLLQPSNCARLDEMRSILARMKSIRTVCSRIHTELLVVDLEALAQFAYAAVKLVSLLMSLGGLPVLLEKFLAIDKACFGELGSRIIKMIDFDSSKEEQRVVIASGNSDKVDHLRD</sequence>
<organism evidence="1 2">
    <name type="scientific">Linderina macrospora</name>
    <dbReference type="NCBI Taxonomy" id="4868"/>
    <lineage>
        <taxon>Eukaryota</taxon>
        <taxon>Fungi</taxon>
        <taxon>Fungi incertae sedis</taxon>
        <taxon>Zoopagomycota</taxon>
        <taxon>Kickxellomycotina</taxon>
        <taxon>Kickxellomycetes</taxon>
        <taxon>Kickxellales</taxon>
        <taxon>Kickxellaceae</taxon>
        <taxon>Linderina</taxon>
    </lineage>
</organism>
<evidence type="ECO:0000313" key="2">
    <source>
        <dbReference type="Proteomes" id="UP001150603"/>
    </source>
</evidence>
<dbReference type="EMBL" id="JANBPW010004118">
    <property type="protein sequence ID" value="KAJ1935795.1"/>
    <property type="molecule type" value="Genomic_DNA"/>
</dbReference>
<evidence type="ECO:0000313" key="1">
    <source>
        <dbReference type="EMBL" id="KAJ1935795.1"/>
    </source>
</evidence>
<proteinExistence type="predicted"/>
<reference evidence="1" key="1">
    <citation type="submission" date="2022-07" db="EMBL/GenBank/DDBJ databases">
        <title>Phylogenomic reconstructions and comparative analyses of Kickxellomycotina fungi.</title>
        <authorList>
            <person name="Reynolds N.K."/>
            <person name="Stajich J.E."/>
            <person name="Barry K."/>
            <person name="Grigoriev I.V."/>
            <person name="Crous P."/>
            <person name="Smith M.E."/>
        </authorList>
    </citation>
    <scope>NUCLEOTIDE SEQUENCE</scope>
    <source>
        <strain evidence="1">NRRL 5244</strain>
    </source>
</reference>
<dbReference type="Proteomes" id="UP001150603">
    <property type="component" value="Unassembled WGS sequence"/>
</dbReference>
<name>A0ACC1J315_9FUNG</name>
<gene>
    <name evidence="1" type="ORF">FBU59_005270</name>
</gene>
<comment type="caution">
    <text evidence="1">The sequence shown here is derived from an EMBL/GenBank/DDBJ whole genome shotgun (WGS) entry which is preliminary data.</text>
</comment>
<keyword evidence="2" id="KW-1185">Reference proteome</keyword>
<feature type="non-terminal residue" evidence="1">
    <location>
        <position position="166"/>
    </location>
</feature>
<accession>A0ACC1J315</accession>
<protein>
    <submittedName>
        <fullName evidence="1">Uncharacterized protein</fullName>
    </submittedName>
</protein>